<protein>
    <submittedName>
        <fullName evidence="8">DoxX family protein</fullName>
    </submittedName>
</protein>
<dbReference type="AlphaFoldDB" id="A0A2S7J1S8"/>
<evidence type="ECO:0000256" key="5">
    <source>
        <dbReference type="ARBA" id="ARBA00022989"/>
    </source>
</evidence>
<keyword evidence="4 7" id="KW-0812">Transmembrane</keyword>
<feature type="transmembrane region" description="Helical" evidence="7">
    <location>
        <begin position="99"/>
        <end position="119"/>
    </location>
</feature>
<dbReference type="InterPro" id="IPR032808">
    <property type="entry name" value="DoxX"/>
</dbReference>
<comment type="similarity">
    <text evidence="2">Belongs to the DoxX family.</text>
</comment>
<keyword evidence="9" id="KW-1185">Reference proteome</keyword>
<evidence type="ECO:0000256" key="7">
    <source>
        <dbReference type="SAM" id="Phobius"/>
    </source>
</evidence>
<dbReference type="InterPro" id="IPR051907">
    <property type="entry name" value="DoxX-like_oxidoreductase"/>
</dbReference>
<sequence length="175" mass="19696">MSQSYDDLHNKNLLPFTNTPEKESRIILFNNKDIHLLFIRTYIGIDFIHHFSEKFGLLGSDAYQGVLHYFSTVTSAPAEMVLLAGLCEFGAFVGFTFGLFTRVAAVGTALYLVIALFMGHHDTMGFTWANPGGGWEYPALWAFICLTYVLTGGGRYSLDNWLRERLPKALAWLSK</sequence>
<dbReference type="OrthoDB" id="5382961at2"/>
<keyword evidence="5 7" id="KW-1133">Transmembrane helix</keyword>
<evidence type="ECO:0000256" key="4">
    <source>
        <dbReference type="ARBA" id="ARBA00022692"/>
    </source>
</evidence>
<dbReference type="PANTHER" id="PTHR33452:SF1">
    <property type="entry name" value="INNER MEMBRANE PROTEIN YPHA-RELATED"/>
    <property type="match status" value="1"/>
</dbReference>
<dbReference type="RefSeq" id="WP_104755078.1">
    <property type="nucleotide sequence ID" value="NZ_JBHEEO010000004.1"/>
</dbReference>
<keyword evidence="6 7" id="KW-0472">Membrane</keyword>
<accession>A0A2S7J1S8</accession>
<evidence type="ECO:0000313" key="8">
    <source>
        <dbReference type="EMBL" id="PQA74170.1"/>
    </source>
</evidence>
<evidence type="ECO:0000256" key="1">
    <source>
        <dbReference type="ARBA" id="ARBA00004651"/>
    </source>
</evidence>
<evidence type="ECO:0000256" key="2">
    <source>
        <dbReference type="ARBA" id="ARBA00006679"/>
    </source>
</evidence>
<feature type="transmembrane region" description="Helical" evidence="7">
    <location>
        <begin position="139"/>
        <end position="158"/>
    </location>
</feature>
<dbReference type="Proteomes" id="UP000238493">
    <property type="component" value="Unassembled WGS sequence"/>
</dbReference>
<dbReference type="GO" id="GO:0005886">
    <property type="term" value="C:plasma membrane"/>
    <property type="evidence" value="ECO:0007669"/>
    <property type="project" value="UniProtKB-SubCell"/>
</dbReference>
<keyword evidence="3" id="KW-1003">Cell membrane</keyword>
<dbReference type="PANTHER" id="PTHR33452">
    <property type="entry name" value="OXIDOREDUCTASE CATD-RELATED"/>
    <property type="match status" value="1"/>
</dbReference>
<dbReference type="EMBL" id="PTRC01000012">
    <property type="protein sequence ID" value="PQA74170.1"/>
    <property type="molecule type" value="Genomic_DNA"/>
</dbReference>
<reference evidence="8 9" key="1">
    <citation type="submission" date="2018-02" db="EMBL/GenBank/DDBJ databases">
        <title>Draft genome sequence of Ochrobactrum oryzae found in Brazil.</title>
        <authorList>
            <person name="Cerdeira L."/>
            <person name="Andrade F."/>
            <person name="Zacariotto T."/>
            <person name="Barbosa B."/>
            <person name="Santos S."/>
            <person name="Cassetari V."/>
            <person name="Lincopan N."/>
        </authorList>
    </citation>
    <scope>NUCLEOTIDE SEQUENCE [LARGE SCALE GENOMIC DNA]</scope>
    <source>
        <strain evidence="8 9">OA447</strain>
    </source>
</reference>
<proteinExistence type="inferred from homology"/>
<dbReference type="Pfam" id="PF07681">
    <property type="entry name" value="DoxX"/>
    <property type="match status" value="1"/>
</dbReference>
<evidence type="ECO:0000256" key="3">
    <source>
        <dbReference type="ARBA" id="ARBA00022475"/>
    </source>
</evidence>
<organism evidence="8 9">
    <name type="scientific">Brucella oryzae</name>
    <dbReference type="NCBI Taxonomy" id="335286"/>
    <lineage>
        <taxon>Bacteria</taxon>
        <taxon>Pseudomonadati</taxon>
        <taxon>Pseudomonadota</taxon>
        <taxon>Alphaproteobacteria</taxon>
        <taxon>Hyphomicrobiales</taxon>
        <taxon>Brucellaceae</taxon>
        <taxon>Brucella/Ochrobactrum group</taxon>
        <taxon>Brucella</taxon>
    </lineage>
</organism>
<comment type="caution">
    <text evidence="8">The sequence shown here is derived from an EMBL/GenBank/DDBJ whole genome shotgun (WGS) entry which is preliminary data.</text>
</comment>
<evidence type="ECO:0000256" key="6">
    <source>
        <dbReference type="ARBA" id="ARBA00023136"/>
    </source>
</evidence>
<gene>
    <name evidence="8" type="ORF">C3731_07495</name>
</gene>
<name>A0A2S7J1S8_9HYPH</name>
<comment type="subcellular location">
    <subcellularLocation>
        <location evidence="1">Cell membrane</location>
        <topology evidence="1">Multi-pass membrane protein</topology>
    </subcellularLocation>
</comment>
<evidence type="ECO:0000313" key="9">
    <source>
        <dbReference type="Proteomes" id="UP000238493"/>
    </source>
</evidence>